<evidence type="ECO:0000313" key="2">
    <source>
        <dbReference type="Proteomes" id="UP000828390"/>
    </source>
</evidence>
<name>A0A9D4DTG4_DREPO</name>
<dbReference type="Proteomes" id="UP000828390">
    <property type="component" value="Unassembled WGS sequence"/>
</dbReference>
<proteinExistence type="predicted"/>
<protein>
    <submittedName>
        <fullName evidence="1">Uncharacterized protein</fullName>
    </submittedName>
</protein>
<evidence type="ECO:0000313" key="1">
    <source>
        <dbReference type="EMBL" id="KAH3755121.1"/>
    </source>
</evidence>
<organism evidence="1 2">
    <name type="scientific">Dreissena polymorpha</name>
    <name type="common">Zebra mussel</name>
    <name type="synonym">Mytilus polymorpha</name>
    <dbReference type="NCBI Taxonomy" id="45954"/>
    <lineage>
        <taxon>Eukaryota</taxon>
        <taxon>Metazoa</taxon>
        <taxon>Spiralia</taxon>
        <taxon>Lophotrochozoa</taxon>
        <taxon>Mollusca</taxon>
        <taxon>Bivalvia</taxon>
        <taxon>Autobranchia</taxon>
        <taxon>Heteroconchia</taxon>
        <taxon>Euheterodonta</taxon>
        <taxon>Imparidentia</taxon>
        <taxon>Neoheterodontei</taxon>
        <taxon>Myida</taxon>
        <taxon>Dreissenoidea</taxon>
        <taxon>Dreissenidae</taxon>
        <taxon>Dreissena</taxon>
    </lineage>
</organism>
<sequence>MENEVEDTELRNWVKACLALKCFKEGILPFIAKKCDEWYIHMISVVEAECSSSYRCKSCDINRVEPQHATKNNKCSDKRCNCKRNDQTPCNENGSCGVLYDLLKNEHVRCEPNWLNTKCDLWSDKQVGPWELIKCFIFTTGYREKTSIAQSDVTALIQICANNTKLRNAFSTDFVHLDKVYDQF</sequence>
<reference evidence="1" key="1">
    <citation type="journal article" date="2019" name="bioRxiv">
        <title>The Genome of the Zebra Mussel, Dreissena polymorpha: A Resource for Invasive Species Research.</title>
        <authorList>
            <person name="McCartney M.A."/>
            <person name="Auch B."/>
            <person name="Kono T."/>
            <person name="Mallez S."/>
            <person name="Zhang Y."/>
            <person name="Obille A."/>
            <person name="Becker A."/>
            <person name="Abrahante J.E."/>
            <person name="Garbe J."/>
            <person name="Badalamenti J.P."/>
            <person name="Herman A."/>
            <person name="Mangelson H."/>
            <person name="Liachko I."/>
            <person name="Sullivan S."/>
            <person name="Sone E.D."/>
            <person name="Koren S."/>
            <person name="Silverstein K.A.T."/>
            <person name="Beckman K.B."/>
            <person name="Gohl D.M."/>
        </authorList>
    </citation>
    <scope>NUCLEOTIDE SEQUENCE</scope>
    <source>
        <strain evidence="1">Duluth1</strain>
        <tissue evidence="1">Whole animal</tissue>
    </source>
</reference>
<accession>A0A9D4DTG4</accession>
<gene>
    <name evidence="1" type="ORF">DPMN_189807</name>
</gene>
<comment type="caution">
    <text evidence="1">The sequence shown here is derived from an EMBL/GenBank/DDBJ whole genome shotgun (WGS) entry which is preliminary data.</text>
</comment>
<reference evidence="1" key="2">
    <citation type="submission" date="2020-11" db="EMBL/GenBank/DDBJ databases">
        <authorList>
            <person name="McCartney M.A."/>
            <person name="Auch B."/>
            <person name="Kono T."/>
            <person name="Mallez S."/>
            <person name="Becker A."/>
            <person name="Gohl D.M."/>
            <person name="Silverstein K.A.T."/>
            <person name="Koren S."/>
            <person name="Bechman K.B."/>
            <person name="Herman A."/>
            <person name="Abrahante J.E."/>
            <person name="Garbe J."/>
        </authorList>
    </citation>
    <scope>NUCLEOTIDE SEQUENCE</scope>
    <source>
        <strain evidence="1">Duluth1</strain>
        <tissue evidence="1">Whole animal</tissue>
    </source>
</reference>
<dbReference type="EMBL" id="JAIWYP010000010">
    <property type="protein sequence ID" value="KAH3755121.1"/>
    <property type="molecule type" value="Genomic_DNA"/>
</dbReference>
<keyword evidence="2" id="KW-1185">Reference proteome</keyword>
<dbReference type="AlphaFoldDB" id="A0A9D4DTG4"/>